<feature type="compositionally biased region" description="Low complexity" evidence="9">
    <location>
        <begin position="175"/>
        <end position="191"/>
    </location>
</feature>
<evidence type="ECO:0000313" key="12">
    <source>
        <dbReference type="Proteomes" id="UP000230407"/>
    </source>
</evidence>
<evidence type="ECO:0000256" key="3">
    <source>
        <dbReference type="ARBA" id="ARBA00022679"/>
    </source>
</evidence>
<evidence type="ECO:0000256" key="2">
    <source>
        <dbReference type="ARBA" id="ARBA00022527"/>
    </source>
</evidence>
<dbReference type="InterPro" id="IPR031634">
    <property type="entry name" value="PknG_rubred"/>
</dbReference>
<feature type="region of interest" description="Disordered" evidence="9">
    <location>
        <begin position="1"/>
        <end position="255"/>
    </location>
</feature>
<evidence type="ECO:0000256" key="6">
    <source>
        <dbReference type="ARBA" id="ARBA00022840"/>
    </source>
</evidence>
<feature type="region of interest" description="Disordered" evidence="9">
    <location>
        <begin position="730"/>
        <end position="752"/>
    </location>
</feature>
<dbReference type="Pfam" id="PF00069">
    <property type="entry name" value="Pkinase"/>
    <property type="match status" value="1"/>
</dbReference>
<evidence type="ECO:0000259" key="10">
    <source>
        <dbReference type="PROSITE" id="PS50011"/>
    </source>
</evidence>
<dbReference type="GO" id="GO:0004674">
    <property type="term" value="F:protein serine/threonine kinase activity"/>
    <property type="evidence" value="ECO:0007669"/>
    <property type="project" value="UniProtKB-KW"/>
</dbReference>
<feature type="compositionally biased region" description="Basic residues" evidence="9">
    <location>
        <begin position="141"/>
        <end position="150"/>
    </location>
</feature>
<dbReference type="Proteomes" id="UP000230407">
    <property type="component" value="Unassembled WGS sequence"/>
</dbReference>
<comment type="caution">
    <text evidence="11">The sequence shown here is derived from an EMBL/GenBank/DDBJ whole genome shotgun (WGS) entry which is preliminary data.</text>
</comment>
<dbReference type="Pfam" id="PF16918">
    <property type="entry name" value="PknG_TPR"/>
    <property type="match status" value="1"/>
</dbReference>
<keyword evidence="4" id="KW-0547">Nucleotide-binding</keyword>
<dbReference type="InterPro" id="IPR000719">
    <property type="entry name" value="Prot_kinase_dom"/>
</dbReference>
<keyword evidence="12" id="KW-1185">Reference proteome</keyword>
<evidence type="ECO:0000256" key="1">
    <source>
        <dbReference type="ARBA" id="ARBA00012513"/>
    </source>
</evidence>
<comment type="catalytic activity">
    <reaction evidence="7">
        <text>L-threonyl-[protein] + ATP = O-phospho-L-threonyl-[protein] + ADP + H(+)</text>
        <dbReference type="Rhea" id="RHEA:46608"/>
        <dbReference type="Rhea" id="RHEA-COMP:11060"/>
        <dbReference type="Rhea" id="RHEA-COMP:11605"/>
        <dbReference type="ChEBI" id="CHEBI:15378"/>
        <dbReference type="ChEBI" id="CHEBI:30013"/>
        <dbReference type="ChEBI" id="CHEBI:30616"/>
        <dbReference type="ChEBI" id="CHEBI:61977"/>
        <dbReference type="ChEBI" id="CHEBI:456216"/>
        <dbReference type="EC" id="2.7.11.1"/>
    </reaction>
</comment>
<feature type="compositionally biased region" description="Low complexity" evidence="9">
    <location>
        <begin position="153"/>
        <end position="162"/>
    </location>
</feature>
<keyword evidence="5 11" id="KW-0418">Kinase</keyword>
<dbReference type="Gene3D" id="1.10.510.10">
    <property type="entry name" value="Transferase(Phosphotransferase) domain 1"/>
    <property type="match status" value="1"/>
</dbReference>
<dbReference type="InterPro" id="IPR011009">
    <property type="entry name" value="Kinase-like_dom_sf"/>
</dbReference>
<keyword evidence="6" id="KW-0067">ATP-binding</keyword>
<feature type="compositionally biased region" description="Basic residues" evidence="9">
    <location>
        <begin position="35"/>
        <end position="45"/>
    </location>
</feature>
<accession>A0A2M8LUY0</accession>
<dbReference type="PROSITE" id="PS50011">
    <property type="entry name" value="PROTEIN_KINASE_DOM"/>
    <property type="match status" value="1"/>
</dbReference>
<evidence type="ECO:0000256" key="5">
    <source>
        <dbReference type="ARBA" id="ARBA00022777"/>
    </source>
</evidence>
<dbReference type="CDD" id="cd14014">
    <property type="entry name" value="STKc_PknB_like"/>
    <property type="match status" value="1"/>
</dbReference>
<dbReference type="EC" id="2.7.11.1" evidence="1"/>
<feature type="compositionally biased region" description="Gly residues" evidence="9">
    <location>
        <begin position="95"/>
        <end position="106"/>
    </location>
</feature>
<dbReference type="Gene3D" id="3.30.200.20">
    <property type="entry name" value="Phosphorylase Kinase, domain 1"/>
    <property type="match status" value="1"/>
</dbReference>
<dbReference type="SUPFAM" id="SSF56112">
    <property type="entry name" value="Protein kinase-like (PK-like)"/>
    <property type="match status" value="1"/>
</dbReference>
<evidence type="ECO:0000313" key="11">
    <source>
        <dbReference type="EMBL" id="PJE95760.1"/>
    </source>
</evidence>
<reference evidence="11 12" key="1">
    <citation type="submission" date="2017-11" db="EMBL/GenBank/DDBJ databases">
        <title>Streptomyces carmine sp. nov., a novel actinomycete isolated from Sophora alopecuroides in Xinjiang, China.</title>
        <authorList>
            <person name="Wang Y."/>
            <person name="Luo X."/>
            <person name="Wan C."/>
            <person name="Zhang L."/>
        </authorList>
    </citation>
    <scope>NUCLEOTIDE SEQUENCE [LARGE SCALE GENOMIC DNA]</scope>
    <source>
        <strain evidence="11 12">TRM SA0054</strain>
    </source>
</reference>
<dbReference type="SMART" id="SM00220">
    <property type="entry name" value="S_TKc"/>
    <property type="match status" value="1"/>
</dbReference>
<evidence type="ECO:0000256" key="4">
    <source>
        <dbReference type="ARBA" id="ARBA00022741"/>
    </source>
</evidence>
<feature type="compositionally biased region" description="Gly residues" evidence="9">
    <location>
        <begin position="192"/>
        <end position="214"/>
    </location>
</feature>
<proteinExistence type="predicted"/>
<evidence type="ECO:0000256" key="7">
    <source>
        <dbReference type="ARBA" id="ARBA00047899"/>
    </source>
</evidence>
<sequence>MRRVRRPGLPPTAGPLRARPPDRPGGTGPAAPHGRTGRTARRPRRTAAGADTGRAPAGRRVPAAPRRDPAAHGSGAAEARPPRRRRSAAAAGPCRAGGPGAAGTAGGERRRRGPRAGRAGVRAAGRAPRGAADLPPTGRPARPHRGRRPGPRVPHGPSGAPHRPVRGGGGRDGGRPLCGRRPPCAGLAAAGRGAGAGHRPGGGGSGAGGPGGCGSRTAGPRGRRGGEPGGGGEAVNRGPVPDSAPSGVPGGTETAAAAEGRGLLALPGLPPPADPFVLVRTDPAPPGQGRPCGNRSCRLPVGRHYPGTVIRYEGYCPECGTPYSLLPQLRAGEPLDGGRYEVRGPLAHGGLGWVYLAVDTRLRHRPIVLKGVLNPHDTEARERMLEERNQLIALSHGSVVRIYDYVPHRPDDGRIAADYIVMEYVGGKSLRTVLEETERGRSPFGPGRPLTLEHVARYGCQILAALAFLHDRGLVYSDMKPDNVIHRGTRVVLIDLGGVQRLDDGRTPVTTERYAAPETGPGRGAPTVAHDLYTVGRTLEELAGAAVDGYAGYAEEAGYAGYAGYAGEGDDVDRGLGHHSFRLLVERATHRDPGRRFASAAEMAEQLEGVLRELLSLRTKRQYTRPSEVFEPTPALLDAGLGGIPGPPHWRDRAARDYRGRLTAPVLHPGCPTPSRVAVGLPVPLPHRGDPAAVQLRLPAPPDPRAAVRQMERLLEAEAETDTATAAEAGAGTGAGAAGEAGPRLPADADTGVDRRSVEVRLRLCRAHLHIREELPVGHRDRVRELARAEGRLRDAEEVLGTDREDRPAPDWRLAWHRGLLRLARGDAETAEGHFEEVYEALPGEYAPKLVLGYCAEWRGDLDRARRLYNAVWRRNTQQGSAAFGLARVHLARGGRRAAAEVLGRVSAVSRHYDAARTAAVRIRAARLPDPGGLPTWRDLAAVRRELPRLVLDGGASTGPERDRLTAELREWALDWVQRTAGDGARTGEQAHREDRAHLADLAGDLYGGRHGQPVTERELRTLLARSLGALARLPGTTRAESEHLVDCANAVLPRTWFVLPGREVTR</sequence>
<evidence type="ECO:0000256" key="8">
    <source>
        <dbReference type="ARBA" id="ARBA00048679"/>
    </source>
</evidence>
<gene>
    <name evidence="11" type="ORF">CUT44_21080</name>
</gene>
<name>A0A2M8LUY0_9ACTN</name>
<evidence type="ECO:0000256" key="9">
    <source>
        <dbReference type="SAM" id="MobiDB-lite"/>
    </source>
</evidence>
<dbReference type="PANTHER" id="PTHR24363">
    <property type="entry name" value="SERINE/THREONINE PROTEIN KINASE"/>
    <property type="match status" value="1"/>
</dbReference>
<comment type="catalytic activity">
    <reaction evidence="8">
        <text>L-seryl-[protein] + ATP = O-phospho-L-seryl-[protein] + ADP + H(+)</text>
        <dbReference type="Rhea" id="RHEA:17989"/>
        <dbReference type="Rhea" id="RHEA-COMP:9863"/>
        <dbReference type="Rhea" id="RHEA-COMP:11604"/>
        <dbReference type="ChEBI" id="CHEBI:15378"/>
        <dbReference type="ChEBI" id="CHEBI:29999"/>
        <dbReference type="ChEBI" id="CHEBI:30616"/>
        <dbReference type="ChEBI" id="CHEBI:83421"/>
        <dbReference type="ChEBI" id="CHEBI:456216"/>
        <dbReference type="EC" id="2.7.11.1"/>
    </reaction>
</comment>
<dbReference type="EMBL" id="PGGW01000061">
    <property type="protein sequence ID" value="PJE95760.1"/>
    <property type="molecule type" value="Genomic_DNA"/>
</dbReference>
<organism evidence="11 12">
    <name type="scientific">Streptomyces carminius</name>
    <dbReference type="NCBI Taxonomy" id="2665496"/>
    <lineage>
        <taxon>Bacteria</taxon>
        <taxon>Bacillati</taxon>
        <taxon>Actinomycetota</taxon>
        <taxon>Actinomycetes</taxon>
        <taxon>Kitasatosporales</taxon>
        <taxon>Streptomycetaceae</taxon>
        <taxon>Streptomyces</taxon>
    </lineage>
</organism>
<feature type="compositionally biased region" description="Low complexity" evidence="9">
    <location>
        <begin position="46"/>
        <end position="64"/>
    </location>
</feature>
<dbReference type="InterPro" id="IPR011990">
    <property type="entry name" value="TPR-like_helical_dom_sf"/>
</dbReference>
<dbReference type="PANTHER" id="PTHR24363:SF0">
    <property type="entry name" value="SERINE_THREONINE KINASE LIKE DOMAIN CONTAINING 1"/>
    <property type="match status" value="1"/>
</dbReference>
<dbReference type="Pfam" id="PF16919">
    <property type="entry name" value="PknG_rubred"/>
    <property type="match status" value="1"/>
</dbReference>
<protein>
    <recommendedName>
        <fullName evidence="1">non-specific serine/threonine protein kinase</fullName>
        <ecNumber evidence="1">2.7.11.1</ecNumber>
    </recommendedName>
</protein>
<dbReference type="SUPFAM" id="SSF48452">
    <property type="entry name" value="TPR-like"/>
    <property type="match status" value="1"/>
</dbReference>
<dbReference type="AlphaFoldDB" id="A0A2M8LUY0"/>
<feature type="compositionally biased region" description="Low complexity" evidence="9">
    <location>
        <begin position="116"/>
        <end position="140"/>
    </location>
</feature>
<keyword evidence="3" id="KW-0808">Transferase</keyword>
<dbReference type="GO" id="GO:0005524">
    <property type="term" value="F:ATP binding"/>
    <property type="evidence" value="ECO:0007669"/>
    <property type="project" value="UniProtKB-KW"/>
</dbReference>
<keyword evidence="2 11" id="KW-0723">Serine/threonine-protein kinase</keyword>
<dbReference type="InterPro" id="IPR031636">
    <property type="entry name" value="PknG_TPR"/>
</dbReference>
<feature type="domain" description="Protein kinase" evidence="10">
    <location>
        <begin position="340"/>
        <end position="615"/>
    </location>
</feature>
<dbReference type="Gene3D" id="1.25.40.10">
    <property type="entry name" value="Tetratricopeptide repeat domain"/>
    <property type="match status" value="1"/>
</dbReference>